<dbReference type="GO" id="GO:0061710">
    <property type="term" value="F:L-threonylcarbamoyladenylate synthase"/>
    <property type="evidence" value="ECO:0007669"/>
    <property type="project" value="UniProtKB-EC"/>
</dbReference>
<evidence type="ECO:0000256" key="3">
    <source>
        <dbReference type="ARBA" id="ARBA00012584"/>
    </source>
</evidence>
<reference evidence="17 18" key="1">
    <citation type="journal article" date="2016" name="PLoS ONE">
        <title>Whole Genome Sequence and Comparative Genomics of the Novel Lyme Borreliosis Causing Pathogen, Borrelia mayonii.</title>
        <authorList>
            <person name="Kingry L.C."/>
            <person name="Batra D."/>
            <person name="Replogle A."/>
            <person name="Rowe L.A."/>
            <person name="Pritt B.S."/>
            <person name="Petersen J.M."/>
        </authorList>
    </citation>
    <scope>NUCLEOTIDE SEQUENCE [LARGE SCALE GENOMIC DNA]</scope>
    <source>
        <strain evidence="17 18">MN14-1420</strain>
    </source>
</reference>
<feature type="binding site" evidence="14">
    <location>
        <position position="31"/>
    </location>
    <ligand>
        <name>L-threonine</name>
        <dbReference type="ChEBI" id="CHEBI:57926"/>
    </ligand>
</feature>
<dbReference type="Gene3D" id="3.90.870.10">
    <property type="entry name" value="DHBP synthase"/>
    <property type="match status" value="1"/>
</dbReference>
<dbReference type="SUPFAM" id="SSF55821">
    <property type="entry name" value="YrdC/RibB"/>
    <property type="match status" value="1"/>
</dbReference>
<gene>
    <name evidence="17" type="ORF">Bmayo_05250</name>
</gene>
<evidence type="ECO:0000313" key="18">
    <source>
        <dbReference type="Proteomes" id="UP000185516"/>
    </source>
</evidence>
<comment type="similarity">
    <text evidence="2 13">Belongs to the SUA5 family.</text>
</comment>
<evidence type="ECO:0000256" key="12">
    <source>
        <dbReference type="ARBA" id="ARBA00048366"/>
    </source>
</evidence>
<dbReference type="GO" id="GO:0005737">
    <property type="term" value="C:cytoplasm"/>
    <property type="evidence" value="ECO:0007669"/>
    <property type="project" value="UniProtKB-SubCell"/>
</dbReference>
<feature type="binding site" evidence="14">
    <location>
        <position position="180"/>
    </location>
    <ligand>
        <name>L-threonine</name>
        <dbReference type="ChEBI" id="CHEBI:57926"/>
    </ligand>
</feature>
<dbReference type="PIRSF" id="PIRSF004930">
    <property type="entry name" value="Tln_factor_SUA5"/>
    <property type="match status" value="1"/>
</dbReference>
<dbReference type="InterPro" id="IPR017945">
    <property type="entry name" value="DHBP_synth_RibB-like_a/b_dom"/>
</dbReference>
<comment type="subcellular location">
    <subcellularLocation>
        <location evidence="1 13">Cytoplasm</location>
    </subcellularLocation>
</comment>
<evidence type="ECO:0000313" key="17">
    <source>
        <dbReference type="EMBL" id="APT00452.1"/>
    </source>
</evidence>
<comment type="function">
    <text evidence="13">Required for the formation of a threonylcarbamoyl group on adenosine at position 37 (t(6)A37) in tRNAs that read codons beginning with adenine.</text>
</comment>
<dbReference type="Pfam" id="PF01300">
    <property type="entry name" value="Sua5_yciO_yrdC"/>
    <property type="match status" value="1"/>
</dbReference>
<evidence type="ECO:0000256" key="14">
    <source>
        <dbReference type="PIRSR" id="PIRSR004930-1"/>
    </source>
</evidence>
<dbReference type="Proteomes" id="UP000185516">
    <property type="component" value="Plasmid lp5"/>
</dbReference>
<keyword evidence="15" id="KW-0175">Coiled coil</keyword>
<organism evidence="17 18">
    <name type="scientific">Borreliella mayonii</name>
    <dbReference type="NCBI Taxonomy" id="1674146"/>
    <lineage>
        <taxon>Bacteria</taxon>
        <taxon>Pseudomonadati</taxon>
        <taxon>Spirochaetota</taxon>
        <taxon>Spirochaetia</taxon>
        <taxon>Spirochaetales</taxon>
        <taxon>Borreliaceae</taxon>
        <taxon>Borreliella</taxon>
    </lineage>
</organism>
<keyword evidence="10 13" id="KW-0067">ATP-binding</keyword>
<dbReference type="InterPro" id="IPR006070">
    <property type="entry name" value="Sua5-like_dom"/>
</dbReference>
<comment type="catalytic activity">
    <reaction evidence="12 13">
        <text>L-threonine + hydrogencarbonate + ATP = L-threonylcarbamoyladenylate + diphosphate + H2O</text>
        <dbReference type="Rhea" id="RHEA:36407"/>
        <dbReference type="ChEBI" id="CHEBI:15377"/>
        <dbReference type="ChEBI" id="CHEBI:17544"/>
        <dbReference type="ChEBI" id="CHEBI:30616"/>
        <dbReference type="ChEBI" id="CHEBI:33019"/>
        <dbReference type="ChEBI" id="CHEBI:57926"/>
        <dbReference type="ChEBI" id="CHEBI:73682"/>
        <dbReference type="EC" id="2.7.7.87"/>
    </reaction>
</comment>
<dbReference type="PROSITE" id="PS51163">
    <property type="entry name" value="YRDC"/>
    <property type="match status" value="1"/>
</dbReference>
<evidence type="ECO:0000256" key="7">
    <source>
        <dbReference type="ARBA" id="ARBA00022694"/>
    </source>
</evidence>
<keyword evidence="7 13" id="KW-0819">tRNA processing</keyword>
<keyword evidence="5 13" id="KW-0963">Cytoplasm</keyword>
<keyword evidence="8 13" id="KW-0548">Nucleotidyltransferase</keyword>
<feature type="domain" description="YrdC-like" evidence="16">
    <location>
        <begin position="9"/>
        <end position="199"/>
    </location>
</feature>
<evidence type="ECO:0000256" key="4">
    <source>
        <dbReference type="ARBA" id="ARBA00015492"/>
    </source>
</evidence>
<keyword evidence="18" id="KW-1185">Reference proteome</keyword>
<evidence type="ECO:0000256" key="2">
    <source>
        <dbReference type="ARBA" id="ARBA00007663"/>
    </source>
</evidence>
<evidence type="ECO:0000256" key="13">
    <source>
        <dbReference type="PIRNR" id="PIRNR004930"/>
    </source>
</evidence>
<feature type="binding site" evidence="14">
    <location>
        <position position="139"/>
    </location>
    <ligand>
        <name>ATP</name>
        <dbReference type="ChEBI" id="CHEBI:30616"/>
    </ligand>
</feature>
<evidence type="ECO:0000256" key="9">
    <source>
        <dbReference type="ARBA" id="ARBA00022741"/>
    </source>
</evidence>
<geneLocation type="plasmid" evidence="17 18">
    <name>lp5</name>
</geneLocation>
<keyword evidence="17" id="KW-0614">Plasmid</keyword>
<feature type="binding site" evidence="14">
    <location>
        <position position="147"/>
    </location>
    <ligand>
        <name>ATP</name>
        <dbReference type="ChEBI" id="CHEBI:30616"/>
    </ligand>
</feature>
<dbReference type="RefSeq" id="WP_012666031.1">
    <property type="nucleotide sequence ID" value="NZ_CP015794.1"/>
</dbReference>
<accession>A0AAC9PJW8</accession>
<feature type="binding site" evidence="14">
    <location>
        <position position="117"/>
    </location>
    <ligand>
        <name>L-threonine</name>
        <dbReference type="ChEBI" id="CHEBI:57926"/>
    </ligand>
</feature>
<dbReference type="Pfam" id="PF03481">
    <property type="entry name" value="Sua5_C"/>
    <property type="match status" value="1"/>
</dbReference>
<sequence length="330" mass="37969">MIKTPIISEYQFKIALKLIKMGEIIVFPTDTVYAIGANIYDEYAVRMINLVKKKSINEPLMLYVDTIEKIKELSSHVPKSAKILMEKFSPGPLTYVLKKSIKIPKFINNNLDTVAIRIPKNKTALNLIRKLKNPLVVSSANLSKRPSSTSFSMALKELNGLVGGIIMPKKNKDSNIGIESTIIEFDSKDNVIILRPGAITKKMIEKVLGSRYKVNYAKETKIDLKKMFSYRLRIPVHTFKRGDNIRKYLKTNTKVLITRDTFKFYFFSFLWDKKNIILFDSLIEYAENLYKELVNAEEKYDQVIVEIVENEELGYAINNRIVKASSNNFM</sequence>
<proteinExistence type="inferred from homology"/>
<dbReference type="InterPro" id="IPR005145">
    <property type="entry name" value="Sua5_C"/>
</dbReference>
<evidence type="ECO:0000259" key="16">
    <source>
        <dbReference type="PROSITE" id="PS51163"/>
    </source>
</evidence>
<dbReference type="Gene3D" id="3.40.50.11030">
    <property type="entry name" value="Threonylcarbamoyl-AMP synthase, C-terminal domain"/>
    <property type="match status" value="1"/>
</dbReference>
<evidence type="ECO:0000256" key="10">
    <source>
        <dbReference type="ARBA" id="ARBA00022840"/>
    </source>
</evidence>
<dbReference type="GO" id="GO:0006450">
    <property type="term" value="P:regulation of translational fidelity"/>
    <property type="evidence" value="ECO:0007669"/>
    <property type="project" value="TreeGrafter"/>
</dbReference>
<dbReference type="PANTHER" id="PTHR17490:SF16">
    <property type="entry name" value="THREONYLCARBAMOYL-AMP SYNTHASE"/>
    <property type="match status" value="1"/>
</dbReference>
<dbReference type="InterPro" id="IPR038385">
    <property type="entry name" value="Sua5/YwlC_C"/>
</dbReference>
<evidence type="ECO:0000256" key="6">
    <source>
        <dbReference type="ARBA" id="ARBA00022679"/>
    </source>
</evidence>
<dbReference type="InterPro" id="IPR010923">
    <property type="entry name" value="T(6)A37_SUA5"/>
</dbReference>
<dbReference type="GO" id="GO:0000049">
    <property type="term" value="F:tRNA binding"/>
    <property type="evidence" value="ECO:0007669"/>
    <property type="project" value="TreeGrafter"/>
</dbReference>
<name>A0AAC9PJW8_9SPIR</name>
<feature type="coiled-coil region" evidence="15">
    <location>
        <begin position="279"/>
        <end position="313"/>
    </location>
</feature>
<keyword evidence="6 13" id="KW-0808">Transferase</keyword>
<dbReference type="GO" id="GO:0003725">
    <property type="term" value="F:double-stranded RNA binding"/>
    <property type="evidence" value="ECO:0007669"/>
    <property type="project" value="UniProtKB-UniRule"/>
</dbReference>
<feature type="binding site" evidence="14">
    <location>
        <position position="113"/>
    </location>
    <ligand>
        <name>ATP</name>
        <dbReference type="ChEBI" id="CHEBI:30616"/>
    </ligand>
</feature>
<dbReference type="InterPro" id="IPR050156">
    <property type="entry name" value="TC-AMP_synthase_SUA5"/>
</dbReference>
<dbReference type="GO" id="GO:0008033">
    <property type="term" value="P:tRNA processing"/>
    <property type="evidence" value="ECO:0007669"/>
    <property type="project" value="UniProtKB-KW"/>
</dbReference>
<evidence type="ECO:0000256" key="5">
    <source>
        <dbReference type="ARBA" id="ARBA00022490"/>
    </source>
</evidence>
<dbReference type="NCBIfam" id="TIGR00057">
    <property type="entry name" value="L-threonylcarbamoyladenylate synthase"/>
    <property type="match status" value="1"/>
</dbReference>
<dbReference type="EC" id="2.7.7.87" evidence="3 13"/>
<evidence type="ECO:0000256" key="8">
    <source>
        <dbReference type="ARBA" id="ARBA00022695"/>
    </source>
</evidence>
<dbReference type="PANTHER" id="PTHR17490">
    <property type="entry name" value="SUA5"/>
    <property type="match status" value="1"/>
</dbReference>
<dbReference type="AlphaFoldDB" id="A0AAC9PJW8"/>
<evidence type="ECO:0000256" key="15">
    <source>
        <dbReference type="SAM" id="Coils"/>
    </source>
</evidence>
<evidence type="ECO:0000256" key="11">
    <source>
        <dbReference type="ARBA" id="ARBA00029774"/>
    </source>
</evidence>
<dbReference type="GO" id="GO:0005524">
    <property type="term" value="F:ATP binding"/>
    <property type="evidence" value="ECO:0007669"/>
    <property type="project" value="UniProtKB-UniRule"/>
</dbReference>
<feature type="binding site" evidence="14">
    <location>
        <position position="195"/>
    </location>
    <ligand>
        <name>ATP</name>
        <dbReference type="ChEBI" id="CHEBI:30616"/>
    </ligand>
</feature>
<keyword evidence="9 13" id="KW-0547">Nucleotide-binding</keyword>
<protein>
    <recommendedName>
        <fullName evidence="4 13">Threonylcarbamoyl-AMP synthase</fullName>
        <shortName evidence="13">TC-AMP synthase</shortName>
        <ecNumber evidence="3 13">2.7.7.87</ecNumber>
    </recommendedName>
    <alternativeName>
        <fullName evidence="11 13">L-threonylcarbamoyladenylate synthase</fullName>
    </alternativeName>
</protein>
<dbReference type="EMBL" id="CP015794">
    <property type="protein sequence ID" value="APT00452.1"/>
    <property type="molecule type" value="Genomic_DNA"/>
</dbReference>
<evidence type="ECO:0000256" key="1">
    <source>
        <dbReference type="ARBA" id="ARBA00004496"/>
    </source>
</evidence>